<reference evidence="1" key="1">
    <citation type="submission" date="2021-02" db="EMBL/GenBank/DDBJ databases">
        <authorList>
            <person name="Nowell W R."/>
        </authorList>
    </citation>
    <scope>NUCLEOTIDE SEQUENCE</scope>
</reference>
<evidence type="ECO:0000313" key="2">
    <source>
        <dbReference type="Proteomes" id="UP000663855"/>
    </source>
</evidence>
<sequence>MKYIYKETQTSIRTSASYDLQLQHIQTVPSDKSLYGINDLSPLSSISSFHPIMSLPPDLMHDVMEGVMPKLTGCLLHVIVSSRLHTCSQVCKAMEKYCLFLNLPFIFYEIIDKIPYWFLYELLREIWDILYADHPRKSWLSTLEVLIQEFLQLFQTIFPENFVPKFHFLLHAARNTAKYGPLKRQMNLRYEAKHHLLKQMSNRCNNFINLPYTISKRIQLRQCYELIDENLLKLNNISGTIRKRRTTSFNLSIQNILFNDRLFAHRDVVHIVKWIIMDNIKFKIGDFFVGFLLGGEEIPIFVKIKYILNMSEQWKFVVQCFDTVTFKQNLWCFEIKPSNNNLIFTANNPSIEEFGLRCRKKQQLVKTIRDDVVNTYGIDFYPTSFEFDRMVVSVKNKYPVLTKVFGEDMSLLTSALKQQFSRDRQISGCVSDLLLKKRQSHGHILSGRKLKFVKVDLVSHRVRNYYERPFFILEHLIMKRYKHSKKLLLNQEVLDAYPMIQVHKNNDSTNYSIIVEYNQLTTTTSQVEAVAILIGSYEIFNIEYPKKIRATLEVLHGLSFKKRSFFLAVAAKRFLSEFKINANVK</sequence>
<name>A0A815HXH9_9BILA</name>
<organism evidence="1 2">
    <name type="scientific">Rotaria magnacalcarata</name>
    <dbReference type="NCBI Taxonomy" id="392030"/>
    <lineage>
        <taxon>Eukaryota</taxon>
        <taxon>Metazoa</taxon>
        <taxon>Spiralia</taxon>
        <taxon>Gnathifera</taxon>
        <taxon>Rotifera</taxon>
        <taxon>Eurotatoria</taxon>
        <taxon>Bdelloidea</taxon>
        <taxon>Philodinida</taxon>
        <taxon>Philodinidae</taxon>
        <taxon>Rotaria</taxon>
    </lineage>
</organism>
<protein>
    <submittedName>
        <fullName evidence="1">Uncharacterized protein</fullName>
    </submittedName>
</protein>
<gene>
    <name evidence="1" type="ORF">CJN711_LOCUS19764</name>
</gene>
<evidence type="ECO:0000313" key="1">
    <source>
        <dbReference type="EMBL" id="CAF1357651.1"/>
    </source>
</evidence>
<proteinExistence type="predicted"/>
<comment type="caution">
    <text evidence="1">The sequence shown here is derived from an EMBL/GenBank/DDBJ whole genome shotgun (WGS) entry which is preliminary data.</text>
</comment>
<dbReference type="Proteomes" id="UP000663855">
    <property type="component" value="Unassembled WGS sequence"/>
</dbReference>
<accession>A0A815HXH9</accession>
<dbReference type="AlphaFoldDB" id="A0A815HXH9"/>
<dbReference type="EMBL" id="CAJNOV010009284">
    <property type="protein sequence ID" value="CAF1357651.1"/>
    <property type="molecule type" value="Genomic_DNA"/>
</dbReference>